<organism evidence="3 4">
    <name type="scientific">Vibrio algivorus</name>
    <dbReference type="NCBI Taxonomy" id="1667024"/>
    <lineage>
        <taxon>Bacteria</taxon>
        <taxon>Pseudomonadati</taxon>
        <taxon>Pseudomonadota</taxon>
        <taxon>Gammaproteobacteria</taxon>
        <taxon>Vibrionales</taxon>
        <taxon>Vibrionaceae</taxon>
        <taxon>Vibrio</taxon>
    </lineage>
</organism>
<dbReference type="PANTHER" id="PTHR22550">
    <property type="entry name" value="SPORE GERMINATION PROTEIN"/>
    <property type="match status" value="1"/>
</dbReference>
<evidence type="ECO:0000256" key="1">
    <source>
        <dbReference type="SAM" id="Phobius"/>
    </source>
</evidence>
<keyword evidence="4" id="KW-1185">Reference proteome</keyword>
<dbReference type="EMBL" id="BSPV01000003">
    <property type="protein sequence ID" value="GLT13703.1"/>
    <property type="molecule type" value="Genomic_DNA"/>
</dbReference>
<dbReference type="Pfam" id="PF00092">
    <property type="entry name" value="VWA"/>
    <property type="match status" value="1"/>
</dbReference>
<gene>
    <name evidence="3" type="ORF">GCM10007931_06770</name>
</gene>
<feature type="transmembrane region" description="Helical" evidence="1">
    <location>
        <begin position="12"/>
        <end position="30"/>
    </location>
</feature>
<comment type="caution">
    <text evidence="3">The sequence shown here is derived from an EMBL/GenBank/DDBJ whole genome shotgun (WGS) entry which is preliminary data.</text>
</comment>
<keyword evidence="1" id="KW-0472">Membrane</keyword>
<dbReference type="Proteomes" id="UP001157156">
    <property type="component" value="Unassembled WGS sequence"/>
</dbReference>
<dbReference type="RefSeq" id="WP_089124096.1">
    <property type="nucleotide sequence ID" value="NZ_BSPV01000003.1"/>
</dbReference>
<evidence type="ECO:0000259" key="2">
    <source>
        <dbReference type="PROSITE" id="PS50234"/>
    </source>
</evidence>
<dbReference type="InterPro" id="IPR050768">
    <property type="entry name" value="UPF0353/GerABKA_families"/>
</dbReference>
<keyword evidence="1" id="KW-1133">Transmembrane helix</keyword>
<evidence type="ECO:0000313" key="3">
    <source>
        <dbReference type="EMBL" id="GLT13703.1"/>
    </source>
</evidence>
<sequence>MMFSSFELSTPEWLWLLPLPLLVYWLVPAYRTKRTAIKVPFFNLLIKSLGEDPSEGATQLKSSWWQRLILCVSWLCIVIALTQPKMLGKPQVRESLGRDVMVAVDLSGSMSEQDFKNKEGQNVNRLEAAKSVLRDFVKHRDGDRLGLILFGDSAFIQTPFTADHQAWLTLLDQTQVAMAGESTALGDAIGLSIKSFESDDKQPNNNPERQKVVIVLTDGNDTASFVEPEDAAKVAAAKGVRIHVIAMGDPNTVGEQALDMDVIDRIAKDTGGQSFEAKDSVALQQAYDDINKLEPKLYESTTYRPKVSLQHYFVMVVVCLYLLAFTLMTIKRIRSSHKLSKQLSSDNKEGGYV</sequence>
<keyword evidence="1" id="KW-0812">Transmembrane</keyword>
<proteinExistence type="predicted"/>
<dbReference type="InterPro" id="IPR036465">
    <property type="entry name" value="vWFA_dom_sf"/>
</dbReference>
<name>A0ABQ6EKQ3_9VIBR</name>
<protein>
    <submittedName>
        <fullName evidence="3">VWA domain-containing protein</fullName>
    </submittedName>
</protein>
<reference evidence="4" key="1">
    <citation type="journal article" date="2019" name="Int. J. Syst. Evol. Microbiol.">
        <title>The Global Catalogue of Microorganisms (GCM) 10K type strain sequencing project: providing services to taxonomists for standard genome sequencing and annotation.</title>
        <authorList>
            <consortium name="The Broad Institute Genomics Platform"/>
            <consortium name="The Broad Institute Genome Sequencing Center for Infectious Disease"/>
            <person name="Wu L."/>
            <person name="Ma J."/>
        </authorList>
    </citation>
    <scope>NUCLEOTIDE SEQUENCE [LARGE SCALE GENOMIC DNA]</scope>
    <source>
        <strain evidence="4">NBRC 111146</strain>
    </source>
</reference>
<dbReference type="SMART" id="SM00327">
    <property type="entry name" value="VWA"/>
    <property type="match status" value="1"/>
</dbReference>
<dbReference type="Gene3D" id="3.40.50.410">
    <property type="entry name" value="von Willebrand factor, type A domain"/>
    <property type="match status" value="1"/>
</dbReference>
<dbReference type="PANTHER" id="PTHR22550:SF18">
    <property type="entry name" value="VWFA DOMAIN-CONTAINING PROTEIN"/>
    <property type="match status" value="1"/>
</dbReference>
<accession>A0ABQ6EKQ3</accession>
<dbReference type="PROSITE" id="PS50234">
    <property type="entry name" value="VWFA"/>
    <property type="match status" value="1"/>
</dbReference>
<evidence type="ECO:0000313" key="4">
    <source>
        <dbReference type="Proteomes" id="UP001157156"/>
    </source>
</evidence>
<feature type="domain" description="VWFA" evidence="2">
    <location>
        <begin position="99"/>
        <end position="290"/>
    </location>
</feature>
<dbReference type="SUPFAM" id="SSF53300">
    <property type="entry name" value="vWA-like"/>
    <property type="match status" value="1"/>
</dbReference>
<feature type="transmembrane region" description="Helical" evidence="1">
    <location>
        <begin position="312"/>
        <end position="330"/>
    </location>
</feature>
<dbReference type="InterPro" id="IPR002035">
    <property type="entry name" value="VWF_A"/>
</dbReference>